<dbReference type="HOGENOM" id="CLU_346591_0_0_1"/>
<keyword evidence="4" id="KW-1185">Reference proteome</keyword>
<protein>
    <recommendedName>
        <fullName evidence="2">Reverse transcriptase domain-containing protein</fullName>
    </recommendedName>
</protein>
<evidence type="ECO:0000256" key="1">
    <source>
        <dbReference type="SAM" id="Phobius"/>
    </source>
</evidence>
<organism evidence="3 4">
    <name type="scientific">Tribolium castaneum</name>
    <name type="common">Red flour beetle</name>
    <dbReference type="NCBI Taxonomy" id="7070"/>
    <lineage>
        <taxon>Eukaryota</taxon>
        <taxon>Metazoa</taxon>
        <taxon>Ecdysozoa</taxon>
        <taxon>Arthropoda</taxon>
        <taxon>Hexapoda</taxon>
        <taxon>Insecta</taxon>
        <taxon>Pterygota</taxon>
        <taxon>Neoptera</taxon>
        <taxon>Endopterygota</taxon>
        <taxon>Coleoptera</taxon>
        <taxon>Polyphaga</taxon>
        <taxon>Cucujiformia</taxon>
        <taxon>Tenebrionidae</taxon>
        <taxon>Tenebrionidae incertae sedis</taxon>
        <taxon>Tribolium</taxon>
    </lineage>
</organism>
<name>D7EJB5_TRICA</name>
<feature type="domain" description="Reverse transcriptase" evidence="2">
    <location>
        <begin position="1"/>
        <end position="97"/>
    </location>
</feature>
<dbReference type="PROSITE" id="PS50878">
    <property type="entry name" value="RT_POL"/>
    <property type="match status" value="1"/>
</dbReference>
<dbReference type="InterPro" id="IPR035901">
    <property type="entry name" value="GIY-YIG_endonuc_sf"/>
</dbReference>
<dbReference type="PANTHER" id="PTHR21301:SF10">
    <property type="entry name" value="REVERSE TRANSCRIPTASE DOMAIN-CONTAINING PROTEIN"/>
    <property type="match status" value="1"/>
</dbReference>
<reference evidence="3 4" key="2">
    <citation type="journal article" date="2010" name="Nucleic Acids Res.">
        <title>BeetleBase in 2010: revisions to provide comprehensive genomic information for Tribolium castaneum.</title>
        <authorList>
            <person name="Kim H.S."/>
            <person name="Murphy T."/>
            <person name="Xia J."/>
            <person name="Caragea D."/>
            <person name="Park Y."/>
            <person name="Beeman R.W."/>
            <person name="Lorenzen M.D."/>
            <person name="Butcher S."/>
            <person name="Manak J.R."/>
            <person name="Brown S.J."/>
        </authorList>
    </citation>
    <scope>NUCLEOTIDE SEQUENCE [LARGE SCALE GENOMIC DNA]</scope>
    <source>
        <strain evidence="3 4">Georgia GA2</strain>
    </source>
</reference>
<dbReference type="Gene3D" id="3.40.1440.10">
    <property type="entry name" value="GIY-YIG endonuclease"/>
    <property type="match status" value="1"/>
</dbReference>
<dbReference type="CDD" id="cd00304">
    <property type="entry name" value="RT_like"/>
    <property type="match status" value="1"/>
</dbReference>
<dbReference type="EMBL" id="KQ972609">
    <property type="protein sequence ID" value="EFA12644.1"/>
    <property type="molecule type" value="Genomic_DNA"/>
</dbReference>
<dbReference type="PANTHER" id="PTHR21301">
    <property type="entry name" value="REVERSE TRANSCRIPTASE"/>
    <property type="match status" value="1"/>
</dbReference>
<keyword evidence="1" id="KW-1133">Transmembrane helix</keyword>
<evidence type="ECO:0000313" key="4">
    <source>
        <dbReference type="Proteomes" id="UP000007266"/>
    </source>
</evidence>
<dbReference type="PhylomeDB" id="D7EJB5"/>
<reference evidence="3 4" key="1">
    <citation type="journal article" date="2008" name="Nature">
        <title>The genome of the model beetle and pest Tribolium castaneum.</title>
        <authorList>
            <consortium name="Tribolium Genome Sequencing Consortium"/>
            <person name="Richards S."/>
            <person name="Gibbs R.A."/>
            <person name="Weinstock G.M."/>
            <person name="Brown S.J."/>
            <person name="Denell R."/>
            <person name="Beeman R.W."/>
            <person name="Gibbs R."/>
            <person name="Beeman R.W."/>
            <person name="Brown S.J."/>
            <person name="Bucher G."/>
            <person name="Friedrich M."/>
            <person name="Grimmelikhuijzen C.J."/>
            <person name="Klingler M."/>
            <person name="Lorenzen M."/>
            <person name="Richards S."/>
            <person name="Roth S."/>
            <person name="Schroder R."/>
            <person name="Tautz D."/>
            <person name="Zdobnov E.M."/>
            <person name="Muzny D."/>
            <person name="Gibbs R.A."/>
            <person name="Weinstock G.M."/>
            <person name="Attaway T."/>
            <person name="Bell S."/>
            <person name="Buhay C.J."/>
            <person name="Chandrabose M.N."/>
            <person name="Chavez D."/>
            <person name="Clerk-Blankenburg K.P."/>
            <person name="Cree A."/>
            <person name="Dao M."/>
            <person name="Davis C."/>
            <person name="Chacko J."/>
            <person name="Dinh H."/>
            <person name="Dugan-Rocha S."/>
            <person name="Fowler G."/>
            <person name="Garner T.T."/>
            <person name="Garnes J."/>
            <person name="Gnirke A."/>
            <person name="Hawes A."/>
            <person name="Hernandez J."/>
            <person name="Hines S."/>
            <person name="Holder M."/>
            <person name="Hume J."/>
            <person name="Jhangiani S.N."/>
            <person name="Joshi V."/>
            <person name="Khan Z.M."/>
            <person name="Jackson L."/>
            <person name="Kovar C."/>
            <person name="Kowis A."/>
            <person name="Lee S."/>
            <person name="Lewis L.R."/>
            <person name="Margolis J."/>
            <person name="Morgan M."/>
            <person name="Nazareth L.V."/>
            <person name="Nguyen N."/>
            <person name="Okwuonu G."/>
            <person name="Parker D."/>
            <person name="Richards S."/>
            <person name="Ruiz S.J."/>
            <person name="Santibanez J."/>
            <person name="Savard J."/>
            <person name="Scherer S.E."/>
            <person name="Schneider B."/>
            <person name="Sodergren E."/>
            <person name="Tautz D."/>
            <person name="Vattahil S."/>
            <person name="Villasana D."/>
            <person name="White C.S."/>
            <person name="Wright R."/>
            <person name="Park Y."/>
            <person name="Beeman R.W."/>
            <person name="Lord J."/>
            <person name="Oppert B."/>
            <person name="Lorenzen M."/>
            <person name="Brown S."/>
            <person name="Wang L."/>
            <person name="Savard J."/>
            <person name="Tautz D."/>
            <person name="Richards S."/>
            <person name="Weinstock G."/>
            <person name="Gibbs R.A."/>
            <person name="Liu Y."/>
            <person name="Worley K."/>
            <person name="Weinstock G."/>
            <person name="Elsik C.G."/>
            <person name="Reese J.T."/>
            <person name="Elhaik E."/>
            <person name="Landan G."/>
            <person name="Graur D."/>
            <person name="Arensburger P."/>
            <person name="Atkinson P."/>
            <person name="Beeman R.W."/>
            <person name="Beidler J."/>
            <person name="Brown S.J."/>
            <person name="Demuth J.P."/>
            <person name="Drury D.W."/>
            <person name="Du Y.Z."/>
            <person name="Fujiwara H."/>
            <person name="Lorenzen M."/>
            <person name="Maselli V."/>
            <person name="Osanai M."/>
            <person name="Park Y."/>
            <person name="Robertson H.M."/>
            <person name="Tu Z."/>
            <person name="Wang J.J."/>
            <person name="Wang S."/>
            <person name="Richards S."/>
            <person name="Song H."/>
            <person name="Zhang L."/>
            <person name="Sodergren E."/>
            <person name="Werner D."/>
            <person name="Stanke M."/>
            <person name="Morgenstern B."/>
            <person name="Solovyev V."/>
            <person name="Kosarev P."/>
            <person name="Brown G."/>
            <person name="Chen H.C."/>
            <person name="Ermolaeva O."/>
            <person name="Hlavina W."/>
            <person name="Kapustin Y."/>
            <person name="Kiryutin B."/>
            <person name="Kitts P."/>
            <person name="Maglott D."/>
            <person name="Pruitt K."/>
            <person name="Sapojnikov V."/>
            <person name="Souvorov A."/>
            <person name="Mackey A.J."/>
            <person name="Waterhouse R.M."/>
            <person name="Wyder S."/>
            <person name="Zdobnov E.M."/>
            <person name="Zdobnov E.M."/>
            <person name="Wyder S."/>
            <person name="Kriventseva E.V."/>
            <person name="Kadowaki T."/>
            <person name="Bork P."/>
            <person name="Aranda M."/>
            <person name="Bao R."/>
            <person name="Beermann A."/>
            <person name="Berns N."/>
            <person name="Bolognesi R."/>
            <person name="Bonneton F."/>
            <person name="Bopp D."/>
            <person name="Brown S.J."/>
            <person name="Bucher G."/>
            <person name="Butts T."/>
            <person name="Chaumot A."/>
            <person name="Denell R.E."/>
            <person name="Ferrier D.E."/>
            <person name="Friedrich M."/>
            <person name="Gordon C.M."/>
            <person name="Jindra M."/>
            <person name="Klingler M."/>
            <person name="Lan Q."/>
            <person name="Lattorff H.M."/>
            <person name="Laudet V."/>
            <person name="von Levetsow C."/>
            <person name="Liu Z."/>
            <person name="Lutz R."/>
            <person name="Lynch J.A."/>
            <person name="da Fonseca R.N."/>
            <person name="Posnien N."/>
            <person name="Reuter R."/>
            <person name="Roth S."/>
            <person name="Savard J."/>
            <person name="Schinko J.B."/>
            <person name="Schmitt C."/>
            <person name="Schoppmeier M."/>
            <person name="Schroder R."/>
            <person name="Shippy T.D."/>
            <person name="Simonnet F."/>
            <person name="Marques-Souza H."/>
            <person name="Tautz D."/>
            <person name="Tomoyasu Y."/>
            <person name="Trauner J."/>
            <person name="Van der Zee M."/>
            <person name="Vervoort M."/>
            <person name="Wittkopp N."/>
            <person name="Wimmer E.A."/>
            <person name="Yang X."/>
            <person name="Jones A.K."/>
            <person name="Sattelle D.B."/>
            <person name="Ebert P.R."/>
            <person name="Nelson D."/>
            <person name="Scott J.G."/>
            <person name="Beeman R.W."/>
            <person name="Muthukrishnan S."/>
            <person name="Kramer K.J."/>
            <person name="Arakane Y."/>
            <person name="Beeman R.W."/>
            <person name="Zhu Q."/>
            <person name="Hogenkamp D."/>
            <person name="Dixit R."/>
            <person name="Oppert B."/>
            <person name="Jiang H."/>
            <person name="Zou Z."/>
            <person name="Marshall J."/>
            <person name="Elpidina E."/>
            <person name="Vinokurov K."/>
            <person name="Oppert C."/>
            <person name="Zou Z."/>
            <person name="Evans J."/>
            <person name="Lu Z."/>
            <person name="Zhao P."/>
            <person name="Sumathipala N."/>
            <person name="Altincicek B."/>
            <person name="Vilcinskas A."/>
            <person name="Williams M."/>
            <person name="Hultmark D."/>
            <person name="Hetru C."/>
            <person name="Jiang H."/>
            <person name="Grimmelikhuijzen C.J."/>
            <person name="Hauser F."/>
            <person name="Cazzamali G."/>
            <person name="Williamson M."/>
            <person name="Park Y."/>
            <person name="Li B."/>
            <person name="Tanaka Y."/>
            <person name="Predel R."/>
            <person name="Neupert S."/>
            <person name="Schachtner J."/>
            <person name="Verleyen P."/>
            <person name="Raible F."/>
            <person name="Bork P."/>
            <person name="Friedrich M."/>
            <person name="Walden K.K."/>
            <person name="Robertson H.M."/>
            <person name="Angeli S."/>
            <person name="Foret S."/>
            <person name="Bucher G."/>
            <person name="Schuetz S."/>
            <person name="Maleszka R."/>
            <person name="Wimmer E.A."/>
            <person name="Beeman R.W."/>
            <person name="Lorenzen M."/>
            <person name="Tomoyasu Y."/>
            <person name="Miller S.C."/>
            <person name="Grossmann D."/>
            <person name="Bucher G."/>
        </authorList>
    </citation>
    <scope>NUCLEOTIDE SEQUENCE [LARGE SCALE GENOMIC DNA]</scope>
    <source>
        <strain evidence="3 4">Georgia GA2</strain>
    </source>
</reference>
<feature type="transmembrane region" description="Helical" evidence="1">
    <location>
        <begin position="786"/>
        <end position="805"/>
    </location>
</feature>
<dbReference type="eggNOG" id="KOG1075">
    <property type="taxonomic scope" value="Eukaryota"/>
</dbReference>
<accession>D7EJB5</accession>
<dbReference type="CDD" id="cd10442">
    <property type="entry name" value="GIY-YIG_PLEs"/>
    <property type="match status" value="1"/>
</dbReference>
<keyword evidence="1" id="KW-0472">Membrane</keyword>
<evidence type="ECO:0000259" key="2">
    <source>
        <dbReference type="PROSITE" id="PS50878"/>
    </source>
</evidence>
<gene>
    <name evidence="3" type="primary">GLEAN_04170</name>
    <name evidence="3" type="ORF">TcasGA2_TC004170</name>
</gene>
<keyword evidence="1" id="KW-0812">Transmembrane</keyword>
<proteinExistence type="predicted"/>
<dbReference type="InterPro" id="IPR000477">
    <property type="entry name" value="RT_dom"/>
</dbReference>
<dbReference type="InParanoid" id="D7EJB5"/>
<dbReference type="Proteomes" id="UP000007266">
    <property type="component" value="Unassembled WGS sequence"/>
</dbReference>
<evidence type="ECO:0000313" key="3">
    <source>
        <dbReference type="EMBL" id="EFA12644.1"/>
    </source>
</evidence>
<sequence length="815" mass="94270">MGNSLSPFLADLFMSRFEKDLENELENFPRVWVRYVDVIFAIFDLSKCTIEDFIKILNNRFKSIKFTCEKEVDGKLPFLDTLVIRSNNKLEFNIYSKNTSTLRYITADSHHCPQHKMASFNFLIHRLINFPLNNARFENELKIIKDAARCNGFETRTVDKIVRKVKYRYMIKQSTSFTNTPEKTNFITLPYTPSVTRGLSRIFKNLDLQVVYNSGTSLKSFLGSPKDKIGFLEKSGIYEINCKDCEQKYIGKTRRSINIGFKEHLAHLKFNRFEKSSVAQHIFEKDHRIDSTNLKILRVVNNCKFLGAFESLEIIKNRNKLMNSDNGPIPFPPLYSLVGVGDNAPENAIEWIQTAIQELLAHMVRGFSSDDYVGLVFENEEFPDQPVYISFRKLTQYNVAMVMETLANILQSNRAFFVNDRLSIRVDRVALPVRKGFRTATDRLAGSYKEHCLKETNIPVEQASSRRRNGTIPTNQTKTWWAKKKKKPGAEEQKRIEEVMNQTLFTSSSVLRERLQLPVSLNTVQRSNKLNLSKTFRKLHELGFHRRMPARRLLLTEAQQFRKSDRTFNFLIQSYSNYFSSVYNQSKQTVNKNDASSPINNITVSIDNITEEEIFQALVRSKDSFTSGVDGIPSFLVKDCAHIFVKPLFYLFNLIVKTSTFPAVWKKSIICPVFKKGDISDVHNYRPIALLSNFAKIFETVLYRRIYPNIKHIITPTQHGFMEKRSTVTNLLHFTQDVAVELDVNGQVDVVYTDFQKRLTKWIILYFSIITAHSFSSFLLDLLLPILLIVNTLLDTGTVYLLASYQLPECRKAQI</sequence>
<dbReference type="AlphaFoldDB" id="D7EJB5"/>